<accession>A0AAE0BPU8</accession>
<evidence type="ECO:0000256" key="1">
    <source>
        <dbReference type="SAM" id="MobiDB-lite"/>
    </source>
</evidence>
<name>A0AAE0BPU8_9CHLO</name>
<dbReference type="AlphaFoldDB" id="A0AAE0BPU8"/>
<gene>
    <name evidence="2" type="ORF">CYMTET_49600</name>
</gene>
<feature type="region of interest" description="Disordered" evidence="1">
    <location>
        <begin position="59"/>
        <end position="101"/>
    </location>
</feature>
<comment type="caution">
    <text evidence="2">The sequence shown here is derived from an EMBL/GenBank/DDBJ whole genome shotgun (WGS) entry which is preliminary data.</text>
</comment>
<dbReference type="Proteomes" id="UP001190700">
    <property type="component" value="Unassembled WGS sequence"/>
</dbReference>
<dbReference type="EMBL" id="LGRX02033604">
    <property type="protein sequence ID" value="KAK3240568.1"/>
    <property type="molecule type" value="Genomic_DNA"/>
</dbReference>
<evidence type="ECO:0000313" key="2">
    <source>
        <dbReference type="EMBL" id="KAK3240568.1"/>
    </source>
</evidence>
<reference evidence="2 3" key="1">
    <citation type="journal article" date="2015" name="Genome Biol. Evol.">
        <title>Comparative Genomics of a Bacterivorous Green Alga Reveals Evolutionary Causalities and Consequences of Phago-Mixotrophic Mode of Nutrition.</title>
        <authorList>
            <person name="Burns J.A."/>
            <person name="Paasch A."/>
            <person name="Narechania A."/>
            <person name="Kim E."/>
        </authorList>
    </citation>
    <scope>NUCLEOTIDE SEQUENCE [LARGE SCALE GENOMIC DNA]</scope>
    <source>
        <strain evidence="2 3">PLY_AMNH</strain>
    </source>
</reference>
<organism evidence="2 3">
    <name type="scientific">Cymbomonas tetramitiformis</name>
    <dbReference type="NCBI Taxonomy" id="36881"/>
    <lineage>
        <taxon>Eukaryota</taxon>
        <taxon>Viridiplantae</taxon>
        <taxon>Chlorophyta</taxon>
        <taxon>Pyramimonadophyceae</taxon>
        <taxon>Pyramimonadales</taxon>
        <taxon>Pyramimonadaceae</taxon>
        <taxon>Cymbomonas</taxon>
    </lineage>
</organism>
<protein>
    <submittedName>
        <fullName evidence="2">Uncharacterized protein</fullName>
    </submittedName>
</protein>
<keyword evidence="3" id="KW-1185">Reference proteome</keyword>
<proteinExistence type="predicted"/>
<evidence type="ECO:0000313" key="3">
    <source>
        <dbReference type="Proteomes" id="UP001190700"/>
    </source>
</evidence>
<sequence length="101" mass="11142">MEDLSSVTRKFDMCSWVTWERSAVMHRAPLRALVTRVEPALRAEHERTEQLRAQLAREFMNDLTTTAEASAPASPGAPPSPIPSLSGGDSSLYREAGAMKR</sequence>